<dbReference type="Gene3D" id="2.70.160.11">
    <property type="entry name" value="Hnrnp arginine n-methyltransferase1"/>
    <property type="match status" value="1"/>
</dbReference>
<dbReference type="KEGG" id="dpx:DAPPUDRAFT_243662"/>
<evidence type="ECO:0000256" key="1">
    <source>
        <dbReference type="SAM" id="MobiDB-lite"/>
    </source>
</evidence>
<dbReference type="PhylomeDB" id="E9GJC2"/>
<dbReference type="STRING" id="6669.E9GJC2"/>
<dbReference type="Proteomes" id="UP000000305">
    <property type="component" value="Unassembled WGS sequence"/>
</dbReference>
<dbReference type="AlphaFoldDB" id="E9GJC2"/>
<sequence length="421" mass="48805">MTIDNSRYKGDVLEIHFWLCVDRTHVWYEWCVNLPIPSNVILQKERPVLFFLLEGHGDHYLKRVMQPIPSNVNLQKERTFSFTFEGHGDHYERKGDRNQSREYLRHGNNCSALVVTNCIPHRVINSQSWVTITTTASCYSWVCIVDGVDHVCTDVSWSPAYYTTKRSNTTPKRPSTSFSAPDFTSEAPEYYTSESPEYYTSESPEYYTSESPEYYTSESPEYYTSESPEYYTSGAPEYYLTTPVKRSNTTSKCPSTSFSAPAFTTEAPEYYTTNYEVQSHYTALSYTTTAEVVNGCPLYYVGPKYFTDVLVYYTTTYATPSYYTETPKYYTDKAEYYTTTYSALVYFTEEPKFYSSPTYYETEAPVYYTTTQAPDYYTTINAAPKYNTEVPKYYTTKAPKYYLLHRSATLPQSPSSWFLVT</sequence>
<gene>
    <name evidence="2" type="ORF">DAPPUDRAFT_243662</name>
</gene>
<dbReference type="InParanoid" id="E9GJC2"/>
<feature type="compositionally biased region" description="Low complexity" evidence="1">
    <location>
        <begin position="184"/>
        <end position="227"/>
    </location>
</feature>
<keyword evidence="3" id="KW-1185">Reference proteome</keyword>
<dbReference type="OrthoDB" id="6379388at2759"/>
<feature type="compositionally biased region" description="Polar residues" evidence="1">
    <location>
        <begin position="164"/>
        <end position="179"/>
    </location>
</feature>
<dbReference type="PANTHER" id="PTHR23263:SF124">
    <property type="entry name" value="SMALL PROLINE-RICH PROTEIN 3"/>
    <property type="match status" value="1"/>
</dbReference>
<organism evidence="2 3">
    <name type="scientific">Daphnia pulex</name>
    <name type="common">Water flea</name>
    <dbReference type="NCBI Taxonomy" id="6669"/>
    <lineage>
        <taxon>Eukaryota</taxon>
        <taxon>Metazoa</taxon>
        <taxon>Ecdysozoa</taxon>
        <taxon>Arthropoda</taxon>
        <taxon>Crustacea</taxon>
        <taxon>Branchiopoda</taxon>
        <taxon>Diplostraca</taxon>
        <taxon>Cladocera</taxon>
        <taxon>Anomopoda</taxon>
        <taxon>Daphniidae</taxon>
        <taxon>Daphnia</taxon>
    </lineage>
</organism>
<feature type="region of interest" description="Disordered" evidence="1">
    <location>
        <begin position="163"/>
        <end position="227"/>
    </location>
</feature>
<dbReference type="EMBL" id="GL732547">
    <property type="protein sequence ID" value="EFX80423.1"/>
    <property type="molecule type" value="Genomic_DNA"/>
</dbReference>
<reference evidence="2 3" key="1">
    <citation type="journal article" date="2011" name="Science">
        <title>The ecoresponsive genome of Daphnia pulex.</title>
        <authorList>
            <person name="Colbourne J.K."/>
            <person name="Pfrender M.E."/>
            <person name="Gilbert D."/>
            <person name="Thomas W.K."/>
            <person name="Tucker A."/>
            <person name="Oakley T.H."/>
            <person name="Tokishita S."/>
            <person name="Aerts A."/>
            <person name="Arnold G.J."/>
            <person name="Basu M.K."/>
            <person name="Bauer D.J."/>
            <person name="Caceres C.E."/>
            <person name="Carmel L."/>
            <person name="Casola C."/>
            <person name="Choi J.H."/>
            <person name="Detter J.C."/>
            <person name="Dong Q."/>
            <person name="Dusheyko S."/>
            <person name="Eads B.D."/>
            <person name="Frohlich T."/>
            <person name="Geiler-Samerotte K.A."/>
            <person name="Gerlach D."/>
            <person name="Hatcher P."/>
            <person name="Jogdeo S."/>
            <person name="Krijgsveld J."/>
            <person name="Kriventseva E.V."/>
            <person name="Kultz D."/>
            <person name="Laforsch C."/>
            <person name="Lindquist E."/>
            <person name="Lopez J."/>
            <person name="Manak J.R."/>
            <person name="Muller J."/>
            <person name="Pangilinan J."/>
            <person name="Patwardhan R.P."/>
            <person name="Pitluck S."/>
            <person name="Pritham E.J."/>
            <person name="Rechtsteiner A."/>
            <person name="Rho M."/>
            <person name="Rogozin I.B."/>
            <person name="Sakarya O."/>
            <person name="Salamov A."/>
            <person name="Schaack S."/>
            <person name="Shapiro H."/>
            <person name="Shiga Y."/>
            <person name="Skalitzky C."/>
            <person name="Smith Z."/>
            <person name="Souvorov A."/>
            <person name="Sung W."/>
            <person name="Tang Z."/>
            <person name="Tsuchiya D."/>
            <person name="Tu H."/>
            <person name="Vos H."/>
            <person name="Wang M."/>
            <person name="Wolf Y.I."/>
            <person name="Yamagata H."/>
            <person name="Yamada T."/>
            <person name="Ye Y."/>
            <person name="Shaw J.R."/>
            <person name="Andrews J."/>
            <person name="Crease T.J."/>
            <person name="Tang H."/>
            <person name="Lucas S.M."/>
            <person name="Robertson H.M."/>
            <person name="Bork P."/>
            <person name="Koonin E.V."/>
            <person name="Zdobnov E.M."/>
            <person name="Grigoriev I.V."/>
            <person name="Lynch M."/>
            <person name="Boore J.L."/>
        </authorList>
    </citation>
    <scope>NUCLEOTIDE SEQUENCE [LARGE SCALE GENOMIC DNA]</scope>
</reference>
<accession>E9GJC2</accession>
<evidence type="ECO:0000313" key="2">
    <source>
        <dbReference type="EMBL" id="EFX80423.1"/>
    </source>
</evidence>
<evidence type="ECO:0000313" key="3">
    <source>
        <dbReference type="Proteomes" id="UP000000305"/>
    </source>
</evidence>
<dbReference type="PANTHER" id="PTHR23263">
    <property type="entry name" value="SMALL PROLINE-RICH PROTEIN"/>
    <property type="match status" value="1"/>
</dbReference>
<dbReference type="HOGENOM" id="CLU_638207_0_0_1"/>
<protein>
    <submittedName>
        <fullName evidence="2">Uncharacterized protein</fullName>
    </submittedName>
</protein>
<proteinExistence type="predicted"/>
<name>E9GJC2_DAPPU</name>